<evidence type="ECO:0000313" key="1">
    <source>
        <dbReference type="EMBL" id="KII66617.1"/>
    </source>
</evidence>
<dbReference type="Proteomes" id="UP000031668">
    <property type="component" value="Unassembled WGS sequence"/>
</dbReference>
<comment type="caution">
    <text evidence="1">The sequence shown here is derived from an EMBL/GenBank/DDBJ whole genome shotgun (WGS) entry which is preliminary data.</text>
</comment>
<proteinExistence type="predicted"/>
<dbReference type="OrthoDB" id="10067637at2759"/>
<dbReference type="InterPro" id="IPR053164">
    <property type="entry name" value="IS1016-like_transposase"/>
</dbReference>
<dbReference type="AlphaFoldDB" id="A0A0C2MYD8"/>
<protein>
    <recommendedName>
        <fullName evidence="3">ISXO2-like transposase domain-containing protein</fullName>
    </recommendedName>
</protein>
<dbReference type="PANTHER" id="PTHR47163:SF2">
    <property type="entry name" value="SI:DKEY-17M8.2"/>
    <property type="match status" value="1"/>
</dbReference>
<organism evidence="1 2">
    <name type="scientific">Thelohanellus kitauei</name>
    <name type="common">Myxosporean</name>
    <dbReference type="NCBI Taxonomy" id="669202"/>
    <lineage>
        <taxon>Eukaryota</taxon>
        <taxon>Metazoa</taxon>
        <taxon>Cnidaria</taxon>
        <taxon>Myxozoa</taxon>
        <taxon>Myxosporea</taxon>
        <taxon>Bivalvulida</taxon>
        <taxon>Platysporina</taxon>
        <taxon>Myxobolidae</taxon>
        <taxon>Thelohanellus</taxon>
    </lineage>
</organism>
<name>A0A0C2MYD8_THEKT</name>
<dbReference type="PANTHER" id="PTHR47163">
    <property type="entry name" value="DDE_TNP_IS1595 DOMAIN-CONTAINING PROTEIN"/>
    <property type="match status" value="1"/>
</dbReference>
<accession>A0A0C2MYD8</accession>
<evidence type="ECO:0008006" key="3">
    <source>
        <dbReference type="Google" id="ProtNLM"/>
    </source>
</evidence>
<sequence>MIGGPGLVVEVEEAKFGKRKFKSIGRGGFCRETQDVCLVPCPENRRNAICLLDNIQNQINSRSILIADCWKGYDGLTDSGWNHYTINHSYNFIDHNSGAHTQNIVSLVASKTISSRYPN</sequence>
<evidence type="ECO:0000313" key="2">
    <source>
        <dbReference type="Proteomes" id="UP000031668"/>
    </source>
</evidence>
<reference evidence="1 2" key="1">
    <citation type="journal article" date="2014" name="Genome Biol. Evol.">
        <title>The genome of the myxosporean Thelohanellus kitauei shows adaptations to nutrient acquisition within its fish host.</title>
        <authorList>
            <person name="Yang Y."/>
            <person name="Xiong J."/>
            <person name="Zhou Z."/>
            <person name="Huo F."/>
            <person name="Miao W."/>
            <person name="Ran C."/>
            <person name="Liu Y."/>
            <person name="Zhang J."/>
            <person name="Feng J."/>
            <person name="Wang M."/>
            <person name="Wang M."/>
            <person name="Wang L."/>
            <person name="Yao B."/>
        </authorList>
    </citation>
    <scope>NUCLEOTIDE SEQUENCE [LARGE SCALE GENOMIC DNA]</scope>
    <source>
        <strain evidence="1">Wuqing</strain>
    </source>
</reference>
<gene>
    <name evidence="1" type="ORF">RF11_11327</name>
</gene>
<keyword evidence="2" id="KW-1185">Reference proteome</keyword>
<dbReference type="EMBL" id="JWZT01003500">
    <property type="protein sequence ID" value="KII66617.1"/>
    <property type="molecule type" value="Genomic_DNA"/>
</dbReference>